<keyword evidence="3" id="KW-1185">Reference proteome</keyword>
<feature type="transmembrane region" description="Helical" evidence="1">
    <location>
        <begin position="36"/>
        <end position="53"/>
    </location>
</feature>
<gene>
    <name evidence="2" type="ORF">HMPREF9443_01900</name>
</gene>
<evidence type="ECO:0000256" key="1">
    <source>
        <dbReference type="SAM" id="Phobius"/>
    </source>
</evidence>
<feature type="transmembrane region" description="Helical" evidence="1">
    <location>
        <begin position="65"/>
        <end position="83"/>
    </location>
</feature>
<evidence type="ECO:0000313" key="3">
    <source>
        <dbReference type="Proteomes" id="UP000004923"/>
    </source>
</evidence>
<reference evidence="2 3" key="1">
    <citation type="submission" date="2011-01" db="EMBL/GenBank/DDBJ databases">
        <authorList>
            <person name="Weinstock G."/>
            <person name="Sodergren E."/>
            <person name="Clifton S."/>
            <person name="Fulton L."/>
            <person name="Fulton B."/>
            <person name="Courtney L."/>
            <person name="Fronick C."/>
            <person name="Harrison M."/>
            <person name="Strong C."/>
            <person name="Farmer C."/>
            <person name="Delahaunty K."/>
            <person name="Markovic C."/>
            <person name="Hall O."/>
            <person name="Minx P."/>
            <person name="Tomlinson C."/>
            <person name="Mitreva M."/>
            <person name="Hou S."/>
            <person name="Chen J."/>
            <person name="Wollam A."/>
            <person name="Pepin K.H."/>
            <person name="Johnson M."/>
            <person name="Bhonagiri V."/>
            <person name="Zhang X."/>
            <person name="Suruliraj S."/>
            <person name="Warren W."/>
            <person name="Chinwalla A."/>
            <person name="Mardis E.R."/>
            <person name="Wilson R.K."/>
        </authorList>
    </citation>
    <scope>NUCLEOTIDE SEQUENCE [LARGE SCALE GENOMIC DNA]</scope>
    <source>
        <strain evidence="2 3">YIT 12067</strain>
    </source>
</reference>
<comment type="caution">
    <text evidence="2">The sequence shown here is derived from an EMBL/GenBank/DDBJ whole genome shotgun (WGS) entry which is preliminary data.</text>
</comment>
<dbReference type="HOGENOM" id="CLU_1466923_0_0_9"/>
<dbReference type="AlphaFoldDB" id="E8LGI6"/>
<keyword evidence="1" id="KW-0472">Membrane</keyword>
<keyword evidence="1" id="KW-0812">Transmembrane</keyword>
<evidence type="ECO:0000313" key="2">
    <source>
        <dbReference type="EMBL" id="EFY04040.1"/>
    </source>
</evidence>
<keyword evidence="1" id="KW-1133">Transmembrane helix</keyword>
<organism evidence="2 3">
    <name type="scientific">Phascolarctobacterium succinatutens YIT 12067</name>
    <dbReference type="NCBI Taxonomy" id="626939"/>
    <lineage>
        <taxon>Bacteria</taxon>
        <taxon>Bacillati</taxon>
        <taxon>Bacillota</taxon>
        <taxon>Negativicutes</taxon>
        <taxon>Acidaminococcales</taxon>
        <taxon>Acidaminococcaceae</taxon>
        <taxon>Phascolarctobacterium</taxon>
    </lineage>
</organism>
<dbReference type="RefSeq" id="WP_009146236.1">
    <property type="nucleotide sequence ID" value="NZ_GL830930.1"/>
</dbReference>
<sequence length="186" mass="21285">MNFIDSFCSNIKKVIALIALILLLTLVILIFTHTSLGYFLVLLPITLLIIYLLHKIKELDEQESFFHSVVLAVLAFILVLCGLPKEGVLLSAVVYAAKLLYKYNRMLHPQEEEQQYNNNMNNIEADSADAYVPLITYDDTCPDDGEDYGPEGSVIWGPRTIEEKIYINSKWYINENSEEWEENEGC</sequence>
<protein>
    <submittedName>
        <fullName evidence="2">Uncharacterized protein</fullName>
    </submittedName>
</protein>
<dbReference type="Proteomes" id="UP000004923">
    <property type="component" value="Unassembled WGS sequence"/>
</dbReference>
<accession>E8LGI6</accession>
<feature type="transmembrane region" description="Helical" evidence="1">
    <location>
        <begin position="14"/>
        <end position="31"/>
    </location>
</feature>
<name>E8LGI6_9FIRM</name>
<dbReference type="EMBL" id="AEVN01000102">
    <property type="protein sequence ID" value="EFY04040.1"/>
    <property type="molecule type" value="Genomic_DNA"/>
</dbReference>
<proteinExistence type="predicted"/>